<comment type="caution">
    <text evidence="1">The sequence shown here is derived from an EMBL/GenBank/DDBJ whole genome shotgun (WGS) entry which is preliminary data.</text>
</comment>
<dbReference type="AlphaFoldDB" id="A0A5B7GMG3"/>
<name>A0A5B7GMG3_PORTR</name>
<protein>
    <submittedName>
        <fullName evidence="1">Uncharacterized protein</fullName>
    </submittedName>
</protein>
<sequence length="60" mass="6900">MAATESPMTLATFRIFALSLRNNSSQFLHYFEFPPLRLLNVLGRLRDIITKQKTSHGHLV</sequence>
<proteinExistence type="predicted"/>
<evidence type="ECO:0000313" key="1">
    <source>
        <dbReference type="EMBL" id="MPC61370.1"/>
    </source>
</evidence>
<dbReference type="Proteomes" id="UP000324222">
    <property type="component" value="Unassembled WGS sequence"/>
</dbReference>
<organism evidence="1 2">
    <name type="scientific">Portunus trituberculatus</name>
    <name type="common">Swimming crab</name>
    <name type="synonym">Neptunus trituberculatus</name>
    <dbReference type="NCBI Taxonomy" id="210409"/>
    <lineage>
        <taxon>Eukaryota</taxon>
        <taxon>Metazoa</taxon>
        <taxon>Ecdysozoa</taxon>
        <taxon>Arthropoda</taxon>
        <taxon>Crustacea</taxon>
        <taxon>Multicrustacea</taxon>
        <taxon>Malacostraca</taxon>
        <taxon>Eumalacostraca</taxon>
        <taxon>Eucarida</taxon>
        <taxon>Decapoda</taxon>
        <taxon>Pleocyemata</taxon>
        <taxon>Brachyura</taxon>
        <taxon>Eubrachyura</taxon>
        <taxon>Portunoidea</taxon>
        <taxon>Portunidae</taxon>
        <taxon>Portuninae</taxon>
        <taxon>Portunus</taxon>
    </lineage>
</organism>
<gene>
    <name evidence="1" type="ORF">E2C01_055440</name>
</gene>
<dbReference type="EMBL" id="VSRR010018468">
    <property type="protein sequence ID" value="MPC61370.1"/>
    <property type="molecule type" value="Genomic_DNA"/>
</dbReference>
<keyword evidence="2" id="KW-1185">Reference proteome</keyword>
<evidence type="ECO:0000313" key="2">
    <source>
        <dbReference type="Proteomes" id="UP000324222"/>
    </source>
</evidence>
<reference evidence="1 2" key="1">
    <citation type="submission" date="2019-05" db="EMBL/GenBank/DDBJ databases">
        <title>Another draft genome of Portunus trituberculatus and its Hox gene families provides insights of decapod evolution.</title>
        <authorList>
            <person name="Jeong J.-H."/>
            <person name="Song I."/>
            <person name="Kim S."/>
            <person name="Choi T."/>
            <person name="Kim D."/>
            <person name="Ryu S."/>
            <person name="Kim W."/>
        </authorList>
    </citation>
    <scope>NUCLEOTIDE SEQUENCE [LARGE SCALE GENOMIC DNA]</scope>
    <source>
        <tissue evidence="1">Muscle</tissue>
    </source>
</reference>
<accession>A0A5B7GMG3</accession>